<dbReference type="EMBL" id="PDLN01000009">
    <property type="protein sequence ID" value="RDW75634.1"/>
    <property type="molecule type" value="Genomic_DNA"/>
</dbReference>
<feature type="region of interest" description="Disordered" evidence="1">
    <location>
        <begin position="503"/>
        <end position="533"/>
    </location>
</feature>
<keyword evidence="2" id="KW-0472">Membrane</keyword>
<feature type="transmembrane region" description="Helical" evidence="2">
    <location>
        <begin position="20"/>
        <end position="39"/>
    </location>
</feature>
<reference evidence="3 4" key="1">
    <citation type="journal article" date="2018" name="IMA Fungus">
        <title>IMA Genome-F 9: Draft genome sequence of Annulohypoxylon stygium, Aspergillus mulundensis, Berkeleyomyces basicola (syn. Thielaviopsis basicola), Ceratocystis smalleyi, two Cercospora beticola strains, Coleophoma cylindrospora, Fusarium fracticaudum, Phialophora cf. hyalina, and Morchella septimelata.</title>
        <authorList>
            <person name="Wingfield B.D."/>
            <person name="Bills G.F."/>
            <person name="Dong Y."/>
            <person name="Huang W."/>
            <person name="Nel W.J."/>
            <person name="Swalarsk-Parry B.S."/>
            <person name="Vaghefi N."/>
            <person name="Wilken P.M."/>
            <person name="An Z."/>
            <person name="de Beer Z.W."/>
            <person name="De Vos L."/>
            <person name="Chen L."/>
            <person name="Duong T.A."/>
            <person name="Gao Y."/>
            <person name="Hammerbacher A."/>
            <person name="Kikkert J.R."/>
            <person name="Li Y."/>
            <person name="Li H."/>
            <person name="Li K."/>
            <person name="Li Q."/>
            <person name="Liu X."/>
            <person name="Ma X."/>
            <person name="Naidoo K."/>
            <person name="Pethybridge S.J."/>
            <person name="Sun J."/>
            <person name="Steenkamp E.T."/>
            <person name="van der Nest M.A."/>
            <person name="van Wyk S."/>
            <person name="Wingfield M.J."/>
            <person name="Xiong C."/>
            <person name="Yue Q."/>
            <person name="Zhang X."/>
        </authorList>
    </citation>
    <scope>NUCLEOTIDE SEQUENCE [LARGE SCALE GENOMIC DNA]</scope>
    <source>
        <strain evidence="3 4">BP5796</strain>
    </source>
</reference>
<keyword evidence="2" id="KW-0812">Transmembrane</keyword>
<evidence type="ECO:0000256" key="2">
    <source>
        <dbReference type="SAM" id="Phobius"/>
    </source>
</evidence>
<feature type="region of interest" description="Disordered" evidence="1">
    <location>
        <begin position="594"/>
        <end position="618"/>
    </location>
</feature>
<organism evidence="3 4">
    <name type="scientific">Coleophoma crateriformis</name>
    <dbReference type="NCBI Taxonomy" id="565419"/>
    <lineage>
        <taxon>Eukaryota</taxon>
        <taxon>Fungi</taxon>
        <taxon>Dikarya</taxon>
        <taxon>Ascomycota</taxon>
        <taxon>Pezizomycotina</taxon>
        <taxon>Leotiomycetes</taxon>
        <taxon>Helotiales</taxon>
        <taxon>Dermateaceae</taxon>
        <taxon>Coleophoma</taxon>
    </lineage>
</organism>
<feature type="compositionally biased region" description="Basic and acidic residues" evidence="1">
    <location>
        <begin position="514"/>
        <end position="524"/>
    </location>
</feature>
<evidence type="ECO:0000313" key="4">
    <source>
        <dbReference type="Proteomes" id="UP000256328"/>
    </source>
</evidence>
<sequence length="618" mass="68362">MPVQRSLFGKPVPRLAPKRIAALLGAIAIFGVFTLVFTLPSSIPTGPSLGKFTDHRISLPKLPKQLPSPSILNPFRQAAHAPPVQQNSTSGEASWYSNWNWLSPFSSSVTLDENRSLLPPLPVRPPIYTYYDHTLAKDKDLKFAENALLLTWRKAWWAQGFKPVILSPAEAMLNPLYVELQRLELEAALKIELSRFLAWENMGGGLLCNYLLLPMGSHEDSLLSYLRRGEYPMLSRFEKLGNGLFAGAKADIATAIKLALENPELKASKDLVGAVPPLTFGVDPDHEALAFYNAETLNEKYPNVAGDIAATGANGLMILNQLMNAHLHSTWQNEFSTGIAVLKPVPQHMSASVEPALHLAEFLAQCPESPMPASCPPNKPRCKPCVASTPMKITTPPMYRNTSTLYTIGTVPHPYTFASLDGYRDDINVSWIRRESERDPWLSGMTKELLGTGVSGAPRVIKFKEAVASQYGLGHSLWVTAEMPLPADLDWYFGFVIPRNATDTGKSETPVPGPERRPQIEPDPHNGPVPSEGDILKEKILLEKAKQFGLSKSPEHNRLRGAVEAWNLADTEAWRFARAFLARASVERLKWEEEEKQYAGGAGSEKGKSQGWGRWFDD</sequence>
<name>A0A3D8RP14_9HELO</name>
<evidence type="ECO:0000256" key="1">
    <source>
        <dbReference type="SAM" id="MobiDB-lite"/>
    </source>
</evidence>
<comment type="caution">
    <text evidence="3">The sequence shown here is derived from an EMBL/GenBank/DDBJ whole genome shotgun (WGS) entry which is preliminary data.</text>
</comment>
<dbReference type="PANTHER" id="PTHR42055">
    <property type="entry name" value="YALI0E03476P"/>
    <property type="match status" value="1"/>
</dbReference>
<dbReference type="OrthoDB" id="5312133at2759"/>
<protein>
    <submittedName>
        <fullName evidence="3">Uncharacterized protein</fullName>
    </submittedName>
</protein>
<gene>
    <name evidence="3" type="ORF">BP5796_06455</name>
</gene>
<keyword evidence="2" id="KW-1133">Transmembrane helix</keyword>
<accession>A0A3D8RP14</accession>
<keyword evidence="4" id="KW-1185">Reference proteome</keyword>
<dbReference type="PANTHER" id="PTHR42055:SF1">
    <property type="entry name" value="YALI0E03476P"/>
    <property type="match status" value="1"/>
</dbReference>
<evidence type="ECO:0000313" key="3">
    <source>
        <dbReference type="EMBL" id="RDW75634.1"/>
    </source>
</evidence>
<proteinExistence type="predicted"/>
<dbReference type="Proteomes" id="UP000256328">
    <property type="component" value="Unassembled WGS sequence"/>
</dbReference>
<dbReference type="AlphaFoldDB" id="A0A3D8RP14"/>